<accession>W7HQF3</accession>
<organism evidence="2 3">
    <name type="scientific">Drechslerella stenobrocha 248</name>
    <dbReference type="NCBI Taxonomy" id="1043628"/>
    <lineage>
        <taxon>Eukaryota</taxon>
        <taxon>Fungi</taxon>
        <taxon>Dikarya</taxon>
        <taxon>Ascomycota</taxon>
        <taxon>Pezizomycotina</taxon>
        <taxon>Orbiliomycetes</taxon>
        <taxon>Orbiliales</taxon>
        <taxon>Orbiliaceae</taxon>
        <taxon>Drechslerella</taxon>
    </lineage>
</organism>
<feature type="signal peptide" evidence="1">
    <location>
        <begin position="1"/>
        <end position="22"/>
    </location>
</feature>
<evidence type="ECO:0000256" key="1">
    <source>
        <dbReference type="SAM" id="SignalP"/>
    </source>
</evidence>
<dbReference type="InterPro" id="IPR024079">
    <property type="entry name" value="MetalloPept_cat_dom_sf"/>
</dbReference>
<dbReference type="GO" id="GO:0008237">
    <property type="term" value="F:metallopeptidase activity"/>
    <property type="evidence" value="ECO:0007669"/>
    <property type="project" value="InterPro"/>
</dbReference>
<dbReference type="Gene3D" id="3.40.390.10">
    <property type="entry name" value="Collagenase (Catalytic Domain)"/>
    <property type="match status" value="1"/>
</dbReference>
<keyword evidence="1" id="KW-0732">Signal</keyword>
<protein>
    <recommendedName>
        <fullName evidence="4">Lysine-specific metallo-endopeptidase domain-containing protein</fullName>
    </recommendedName>
</protein>
<keyword evidence="3" id="KW-1185">Reference proteome</keyword>
<evidence type="ECO:0008006" key="4">
    <source>
        <dbReference type="Google" id="ProtNLM"/>
    </source>
</evidence>
<dbReference type="AlphaFoldDB" id="W7HQF3"/>
<sequence length="290" mass="33099">MRIQGSIIFAHQLGLLLPCTLAGPLIRASQFRYHNQTSSILSPRSGLSVDYGIYRTPRSFQIEKWNPDNFTYTITEEEYRSFDDDNRILKQFEGCGDGMRKHIIQGFIDARTLLGDPVDQPKDFAIDWRTPSAVEYLGGASRTKKYRGLVSSNLGRANMYLNEKIDGGFIPIKCTDPLQLCGHKGVYAYVPLWEKARPGERDYMNFCRSWGWVPTLDTQLEEPTLKHETDVDEWMNTGNVFLHEMMHLVKVASAPKELLRIDPSNKVLQIIDVQMAFPRDPSRVQPGLGK</sequence>
<evidence type="ECO:0000313" key="2">
    <source>
        <dbReference type="EMBL" id="EWC46391.1"/>
    </source>
</evidence>
<name>W7HQF3_9PEZI</name>
<feature type="chain" id="PRO_5004893099" description="Lysine-specific metallo-endopeptidase domain-containing protein" evidence="1">
    <location>
        <begin position="23"/>
        <end position="290"/>
    </location>
</feature>
<proteinExistence type="predicted"/>
<dbReference type="OrthoDB" id="1896086at2759"/>
<dbReference type="HOGENOM" id="CLU_959859_0_0_1"/>
<dbReference type="Proteomes" id="UP000024837">
    <property type="component" value="Unassembled WGS sequence"/>
</dbReference>
<dbReference type="EMBL" id="KI966418">
    <property type="protein sequence ID" value="EWC46391.1"/>
    <property type="molecule type" value="Genomic_DNA"/>
</dbReference>
<gene>
    <name evidence="2" type="ORF">DRE_04334</name>
</gene>
<reference evidence="2 3" key="1">
    <citation type="submission" date="2013-05" db="EMBL/GenBank/DDBJ databases">
        <title>Drechslerella stenobrocha genome reveals carnivorous origination and mechanical trapping mechanism of predatory fungi.</title>
        <authorList>
            <person name="Liu X."/>
            <person name="Zhang W."/>
            <person name="Liu K."/>
        </authorList>
    </citation>
    <scope>NUCLEOTIDE SEQUENCE [LARGE SCALE GENOMIC DNA]</scope>
    <source>
        <strain evidence="2 3">248</strain>
    </source>
</reference>
<evidence type="ECO:0000313" key="3">
    <source>
        <dbReference type="Proteomes" id="UP000024837"/>
    </source>
</evidence>